<organism evidence="2 3">
    <name type="scientific">Hippolais icterina</name>
    <name type="common">icterine warbler</name>
    <dbReference type="NCBI Taxonomy" id="68497"/>
    <lineage>
        <taxon>Eukaryota</taxon>
        <taxon>Metazoa</taxon>
        <taxon>Chordata</taxon>
        <taxon>Craniata</taxon>
        <taxon>Vertebrata</taxon>
        <taxon>Euteleostomi</taxon>
        <taxon>Archelosauria</taxon>
        <taxon>Archosauria</taxon>
        <taxon>Dinosauria</taxon>
        <taxon>Saurischia</taxon>
        <taxon>Theropoda</taxon>
        <taxon>Coelurosauria</taxon>
        <taxon>Aves</taxon>
        <taxon>Neognathae</taxon>
        <taxon>Neoaves</taxon>
        <taxon>Telluraves</taxon>
        <taxon>Australaves</taxon>
        <taxon>Passeriformes</taxon>
        <taxon>Sylvioidea</taxon>
        <taxon>Sylviidae</taxon>
        <taxon>Acrocephalinae</taxon>
        <taxon>Hippolais</taxon>
    </lineage>
</organism>
<feature type="non-terminal residue" evidence="2">
    <location>
        <position position="163"/>
    </location>
</feature>
<reference evidence="2 3" key="1">
    <citation type="submission" date="2019-09" db="EMBL/GenBank/DDBJ databases">
        <title>Bird 10,000 Genomes (B10K) Project - Family phase.</title>
        <authorList>
            <person name="Zhang G."/>
        </authorList>
    </citation>
    <scope>NUCLEOTIDE SEQUENCE [LARGE SCALE GENOMIC DNA]</scope>
    <source>
        <strain evidence="2">B10K-DU-002-18</strain>
        <tissue evidence="2">Muscle</tissue>
    </source>
</reference>
<evidence type="ECO:0000313" key="2">
    <source>
        <dbReference type="EMBL" id="NXR52211.1"/>
    </source>
</evidence>
<dbReference type="InterPro" id="IPR043136">
    <property type="entry name" value="B30.2/SPRY_sf"/>
</dbReference>
<feature type="domain" description="SPRY-associated" evidence="1">
    <location>
        <begin position="120"/>
        <end position="163"/>
    </location>
</feature>
<evidence type="ECO:0000313" key="3">
    <source>
        <dbReference type="Proteomes" id="UP000527178"/>
    </source>
</evidence>
<dbReference type="Pfam" id="PF13765">
    <property type="entry name" value="PRY"/>
    <property type="match status" value="1"/>
</dbReference>
<feature type="non-terminal residue" evidence="2">
    <location>
        <position position="1"/>
    </location>
</feature>
<evidence type="ECO:0000259" key="1">
    <source>
        <dbReference type="Pfam" id="PF13765"/>
    </source>
</evidence>
<comment type="caution">
    <text evidence="2">The sequence shown here is derived from an EMBL/GenBank/DDBJ whole genome shotgun (WGS) entry which is preliminary data.</text>
</comment>
<keyword evidence="3" id="KW-1185">Reference proteome</keyword>
<dbReference type="Proteomes" id="UP000527178">
    <property type="component" value="Unassembled WGS sequence"/>
</dbReference>
<dbReference type="EMBL" id="VWYN01018796">
    <property type="protein sequence ID" value="NXR52211.1"/>
    <property type="molecule type" value="Genomic_DNA"/>
</dbReference>
<dbReference type="Gene3D" id="2.60.120.920">
    <property type="match status" value="1"/>
</dbReference>
<proteinExistence type="predicted"/>
<gene>
    <name evidence="2" type="primary">Trim15</name>
    <name evidence="2" type="ORF">HIPICT_R11536</name>
</gene>
<dbReference type="InterPro" id="IPR006574">
    <property type="entry name" value="PRY"/>
</dbReference>
<name>A0A7L2LWW6_9SYLV</name>
<dbReference type="AlphaFoldDB" id="A0A7L2LWW6"/>
<accession>A0A7L2LWW6</accession>
<protein>
    <submittedName>
        <fullName evidence="2">TRI15 protein</fullName>
    </submittedName>
</protein>
<sequence length="163" mass="18708">LKEQKDILMTKLIQVSQVLFERKYEFSTRLSETESLMDTVIAQLKKQDQPVVEFLMDVGKILSSCEAAKAPVPELISPELQRSVENISEMIQRVVDMVAQFKVNLWCKTEKKMEMVTREPETVNPYLGLSQDHKVIQLRDGIQNLPDTSRRFMTDLSFVGSQG</sequence>